<name>A0A9J6GDH2_HAELO</name>
<organism evidence="1 2">
    <name type="scientific">Haemaphysalis longicornis</name>
    <name type="common">Bush tick</name>
    <dbReference type="NCBI Taxonomy" id="44386"/>
    <lineage>
        <taxon>Eukaryota</taxon>
        <taxon>Metazoa</taxon>
        <taxon>Ecdysozoa</taxon>
        <taxon>Arthropoda</taxon>
        <taxon>Chelicerata</taxon>
        <taxon>Arachnida</taxon>
        <taxon>Acari</taxon>
        <taxon>Parasitiformes</taxon>
        <taxon>Ixodida</taxon>
        <taxon>Ixodoidea</taxon>
        <taxon>Ixodidae</taxon>
        <taxon>Haemaphysalinae</taxon>
        <taxon>Haemaphysalis</taxon>
    </lineage>
</organism>
<gene>
    <name evidence="1" type="ORF">HPB48_015902</name>
</gene>
<evidence type="ECO:0000313" key="1">
    <source>
        <dbReference type="EMBL" id="KAH9373131.1"/>
    </source>
</evidence>
<sequence>MQEAQITDEKPDIWLRVDEKQSVVTLSTSPEKIAIALSKMSKTTLMQQLTASHHTGSHPIIHAKGYSMEYDMTPHQMSF</sequence>
<keyword evidence="2" id="KW-1185">Reference proteome</keyword>
<evidence type="ECO:0000313" key="2">
    <source>
        <dbReference type="Proteomes" id="UP000821853"/>
    </source>
</evidence>
<accession>A0A9J6GDH2</accession>
<protein>
    <submittedName>
        <fullName evidence="1">Uncharacterized protein</fullName>
    </submittedName>
</protein>
<dbReference type="Proteomes" id="UP000821853">
    <property type="component" value="Chromosome 4"/>
</dbReference>
<reference evidence="1 2" key="1">
    <citation type="journal article" date="2020" name="Cell">
        <title>Large-Scale Comparative Analyses of Tick Genomes Elucidate Their Genetic Diversity and Vector Capacities.</title>
        <authorList>
            <consortium name="Tick Genome and Microbiome Consortium (TIGMIC)"/>
            <person name="Jia N."/>
            <person name="Wang J."/>
            <person name="Shi W."/>
            <person name="Du L."/>
            <person name="Sun Y."/>
            <person name="Zhan W."/>
            <person name="Jiang J.F."/>
            <person name="Wang Q."/>
            <person name="Zhang B."/>
            <person name="Ji P."/>
            <person name="Bell-Sakyi L."/>
            <person name="Cui X.M."/>
            <person name="Yuan T.T."/>
            <person name="Jiang B.G."/>
            <person name="Yang W.F."/>
            <person name="Lam T.T."/>
            <person name="Chang Q.C."/>
            <person name="Ding S.J."/>
            <person name="Wang X.J."/>
            <person name="Zhu J.G."/>
            <person name="Ruan X.D."/>
            <person name="Zhao L."/>
            <person name="Wei J.T."/>
            <person name="Ye R.Z."/>
            <person name="Que T.C."/>
            <person name="Du C.H."/>
            <person name="Zhou Y.H."/>
            <person name="Cheng J.X."/>
            <person name="Dai P.F."/>
            <person name="Guo W.B."/>
            <person name="Han X.H."/>
            <person name="Huang E.J."/>
            <person name="Li L.F."/>
            <person name="Wei W."/>
            <person name="Gao Y.C."/>
            <person name="Liu J.Z."/>
            <person name="Shao H.Z."/>
            <person name="Wang X."/>
            <person name="Wang C.C."/>
            <person name="Yang T.C."/>
            <person name="Huo Q.B."/>
            <person name="Li W."/>
            <person name="Chen H.Y."/>
            <person name="Chen S.E."/>
            <person name="Zhou L.G."/>
            <person name="Ni X.B."/>
            <person name="Tian J.H."/>
            <person name="Sheng Y."/>
            <person name="Liu T."/>
            <person name="Pan Y.S."/>
            <person name="Xia L.Y."/>
            <person name="Li J."/>
            <person name="Zhao F."/>
            <person name="Cao W.C."/>
        </authorList>
    </citation>
    <scope>NUCLEOTIDE SEQUENCE [LARGE SCALE GENOMIC DNA]</scope>
    <source>
        <strain evidence="1">HaeL-2018</strain>
    </source>
</reference>
<dbReference type="AlphaFoldDB" id="A0A9J6GDH2"/>
<proteinExistence type="predicted"/>
<dbReference type="VEuPathDB" id="VectorBase:HLOH_061841"/>
<dbReference type="EMBL" id="JABSTR010000006">
    <property type="protein sequence ID" value="KAH9373131.1"/>
    <property type="molecule type" value="Genomic_DNA"/>
</dbReference>
<comment type="caution">
    <text evidence="1">The sequence shown here is derived from an EMBL/GenBank/DDBJ whole genome shotgun (WGS) entry which is preliminary data.</text>
</comment>